<organism evidence="6 7">
    <name type="scientific">Ferrimicrobium acidiphilum DSM 19497</name>
    <dbReference type="NCBI Taxonomy" id="1121877"/>
    <lineage>
        <taxon>Bacteria</taxon>
        <taxon>Bacillati</taxon>
        <taxon>Actinomycetota</taxon>
        <taxon>Acidimicrobiia</taxon>
        <taxon>Acidimicrobiales</taxon>
        <taxon>Acidimicrobiaceae</taxon>
        <taxon>Ferrimicrobium</taxon>
    </lineage>
</organism>
<keyword evidence="1 2" id="KW-0808">Transferase</keyword>
<proteinExistence type="inferred from homology"/>
<gene>
    <name evidence="6" type="primary">argF</name>
    <name evidence="6" type="ORF">FEAC_29350</name>
</gene>
<dbReference type="InterPro" id="IPR006132">
    <property type="entry name" value="Asp/Orn_carbamoyltranf_P-bd"/>
</dbReference>
<dbReference type="InterPro" id="IPR002292">
    <property type="entry name" value="Orn/put_carbamltrans"/>
</dbReference>
<dbReference type="InterPro" id="IPR006131">
    <property type="entry name" value="Asp_carbamoyltransf_Asp/Orn-bd"/>
</dbReference>
<dbReference type="OrthoDB" id="9802587at2"/>
<feature type="region of interest" description="Disordered" evidence="3">
    <location>
        <begin position="28"/>
        <end position="95"/>
    </location>
</feature>
<dbReference type="PANTHER" id="PTHR45753:SF3">
    <property type="entry name" value="ORNITHINE TRANSCARBAMYLASE, MITOCHONDRIAL"/>
    <property type="match status" value="1"/>
</dbReference>
<dbReference type="InterPro" id="IPR036901">
    <property type="entry name" value="Asp/Orn_carbamoylTrfase_sf"/>
</dbReference>
<feature type="compositionally biased region" description="Polar residues" evidence="3">
    <location>
        <begin position="33"/>
        <end position="43"/>
    </location>
</feature>
<dbReference type="EC" id="2.1.3.3" evidence="6"/>
<dbReference type="STRING" id="1121877.FEAC_29350"/>
<dbReference type="PATRIC" id="fig|1121877.4.peg.3315"/>
<sequence>MIIDDIDALSVEQILWLLHPPGEGILPVKSWDPESTNPTTTLGSRVEPTACTDSPATGLGRAHPDRMESGELMPKTGETPVPKGDRDLESSTQALGDPDRAVNAFLGSDRFIGATMAGVFEHPSLRTRSAFAGAAYAVGALPVFFVGDEIGIDSRETAEDIAHLLCEHHQLIGARLQHHETFRRMAEVASEYRRPLVNLLTDWAHPTQAIADVITIVERLKIDLREPIPNLRIAYLGDANNVARSLVKAATAIGWDVTVAAPAGHQFGVDDLASFETFRRLCKSEARVELTDDPSAAVREAQVLYTDVWVSMGADGYGANGAVDEFRGFAIDEKLLLSAPEDAFVMHCLPAHRGMEIAASVIDSERSAVWAQAKNRLVAMERLFRLISEED</sequence>
<dbReference type="Pfam" id="PF00185">
    <property type="entry name" value="OTCace"/>
    <property type="match status" value="1"/>
</dbReference>
<keyword evidence="7" id="KW-1185">Reference proteome</keyword>
<dbReference type="GO" id="GO:0042450">
    <property type="term" value="P:L-arginine biosynthetic process via ornithine"/>
    <property type="evidence" value="ECO:0007669"/>
    <property type="project" value="TreeGrafter"/>
</dbReference>
<accession>A0A0D8FQV4</accession>
<feature type="domain" description="Aspartate/ornithine carbamoyltransferase Asp/Orn-binding" evidence="4">
    <location>
        <begin position="230"/>
        <end position="381"/>
    </location>
</feature>
<reference evidence="6 7" key="1">
    <citation type="submission" date="2015-01" db="EMBL/GenBank/DDBJ databases">
        <title>Draft genome of the acidophilic iron oxidizer Ferrimicrobium acidiphilum strain T23.</title>
        <authorList>
            <person name="Poehlein A."/>
            <person name="Eisen S."/>
            <person name="Schloemann M."/>
            <person name="Johnson B.D."/>
            <person name="Daniel R."/>
            <person name="Muehling M."/>
        </authorList>
    </citation>
    <scope>NUCLEOTIDE SEQUENCE [LARGE SCALE GENOMIC DNA]</scope>
    <source>
        <strain evidence="6 7">T23</strain>
    </source>
</reference>
<evidence type="ECO:0000256" key="3">
    <source>
        <dbReference type="SAM" id="MobiDB-lite"/>
    </source>
</evidence>
<comment type="similarity">
    <text evidence="2">Belongs to the aspartate/ornithine carbamoyltransferase superfamily.</text>
</comment>
<dbReference type="RefSeq" id="WP_052566562.1">
    <property type="nucleotide sequence ID" value="NZ_JQKF01000057.1"/>
</dbReference>
<evidence type="ECO:0000259" key="4">
    <source>
        <dbReference type="Pfam" id="PF00185"/>
    </source>
</evidence>
<dbReference type="FunFam" id="3.40.50.1370:FF:000008">
    <property type="entry name" value="Ornithine carbamoyltransferase"/>
    <property type="match status" value="1"/>
</dbReference>
<evidence type="ECO:0000313" key="6">
    <source>
        <dbReference type="EMBL" id="KJE75329.1"/>
    </source>
</evidence>
<dbReference type="GO" id="GO:0019240">
    <property type="term" value="P:citrulline biosynthetic process"/>
    <property type="evidence" value="ECO:0007669"/>
    <property type="project" value="TreeGrafter"/>
</dbReference>
<dbReference type="Pfam" id="PF02729">
    <property type="entry name" value="OTCace_N"/>
    <property type="match status" value="1"/>
</dbReference>
<dbReference type="GeneID" id="78373893"/>
<evidence type="ECO:0000256" key="2">
    <source>
        <dbReference type="RuleBase" id="RU003634"/>
    </source>
</evidence>
<evidence type="ECO:0000259" key="5">
    <source>
        <dbReference type="Pfam" id="PF02729"/>
    </source>
</evidence>
<dbReference type="PRINTS" id="PR00102">
    <property type="entry name" value="OTCASE"/>
</dbReference>
<dbReference type="Gene3D" id="3.40.50.1370">
    <property type="entry name" value="Aspartate/ornithine carbamoyltransferase"/>
    <property type="match status" value="2"/>
</dbReference>
<dbReference type="EMBL" id="JXUW01000048">
    <property type="protein sequence ID" value="KJE75329.1"/>
    <property type="molecule type" value="Genomic_DNA"/>
</dbReference>
<dbReference type="AlphaFoldDB" id="A0A0D8FQV4"/>
<evidence type="ECO:0000256" key="1">
    <source>
        <dbReference type="ARBA" id="ARBA00022679"/>
    </source>
</evidence>
<dbReference type="PANTHER" id="PTHR45753">
    <property type="entry name" value="ORNITHINE CARBAMOYLTRANSFERASE, MITOCHONDRIAL"/>
    <property type="match status" value="1"/>
</dbReference>
<evidence type="ECO:0000313" key="7">
    <source>
        <dbReference type="Proteomes" id="UP000032336"/>
    </source>
</evidence>
<comment type="caution">
    <text evidence="6">The sequence shown here is derived from an EMBL/GenBank/DDBJ whole genome shotgun (WGS) entry which is preliminary data.</text>
</comment>
<dbReference type="GO" id="GO:0004585">
    <property type="term" value="F:ornithine carbamoyltransferase activity"/>
    <property type="evidence" value="ECO:0007669"/>
    <property type="project" value="UniProtKB-EC"/>
</dbReference>
<name>A0A0D8FQV4_9ACTN</name>
<dbReference type="GO" id="GO:0016597">
    <property type="term" value="F:amino acid binding"/>
    <property type="evidence" value="ECO:0007669"/>
    <property type="project" value="InterPro"/>
</dbReference>
<dbReference type="InterPro" id="IPR006130">
    <property type="entry name" value="Asp/Orn_carbamoylTrfase"/>
</dbReference>
<feature type="domain" description="Aspartate/ornithine carbamoyltransferase carbamoyl-P binding" evidence="5">
    <location>
        <begin position="111"/>
        <end position="218"/>
    </location>
</feature>
<protein>
    <submittedName>
        <fullName evidence="6">Ornithine carbamoyltransferase</fullName>
        <ecNumber evidence="6">2.1.3.3</ecNumber>
    </submittedName>
</protein>
<dbReference type="SUPFAM" id="SSF53671">
    <property type="entry name" value="Aspartate/ornithine carbamoyltransferase"/>
    <property type="match status" value="1"/>
</dbReference>
<dbReference type="PRINTS" id="PR00100">
    <property type="entry name" value="AOTCASE"/>
</dbReference>
<dbReference type="Proteomes" id="UP000032336">
    <property type="component" value="Unassembled WGS sequence"/>
</dbReference>
<dbReference type="eggNOG" id="COG0078">
    <property type="taxonomic scope" value="Bacteria"/>
</dbReference>